<proteinExistence type="predicted"/>
<sequence length="298" mass="32476">TLSNVPTNTTFKLDNGNLAYAGGNNGDELIEHITFTSFASGIYSNVRLEHLPGSAEIVSSDGNLRLVTDSWFNFTFAITNVTENENATVWIWDHPGYDGSSVMLYQDNMGLPNETASLAGNLVWLQSLRLDDDGSGELADFKINHMMPVPFKVGAIDDTQYTEEHRGLNAYAFIDSLPAEIVVTVPILDTGSVISADVSEVDNLQDVAILIEALSDIGTALVSIVAGLSINLVTNVESFETVARFLYNIEEEVSITAWINKGNIDLLDEEPKWVEGLWSSQKDIEGGTILGARMLLRG</sequence>
<evidence type="ECO:0008006" key="2">
    <source>
        <dbReference type="Google" id="ProtNLM"/>
    </source>
</evidence>
<feature type="non-terminal residue" evidence="1">
    <location>
        <position position="1"/>
    </location>
</feature>
<dbReference type="EMBL" id="UINC01140091">
    <property type="protein sequence ID" value="SVD27038.1"/>
    <property type="molecule type" value="Genomic_DNA"/>
</dbReference>
<evidence type="ECO:0000313" key="1">
    <source>
        <dbReference type="EMBL" id="SVD27038.1"/>
    </source>
</evidence>
<gene>
    <name evidence="1" type="ORF">METZ01_LOCUS379892</name>
</gene>
<name>A0A382U037_9ZZZZ</name>
<organism evidence="1">
    <name type="scientific">marine metagenome</name>
    <dbReference type="NCBI Taxonomy" id="408172"/>
    <lineage>
        <taxon>unclassified sequences</taxon>
        <taxon>metagenomes</taxon>
        <taxon>ecological metagenomes</taxon>
    </lineage>
</organism>
<feature type="non-terminal residue" evidence="1">
    <location>
        <position position="298"/>
    </location>
</feature>
<accession>A0A382U037</accession>
<protein>
    <recommendedName>
        <fullName evidence="2">DUF2341 domain-containing protein</fullName>
    </recommendedName>
</protein>
<reference evidence="1" key="1">
    <citation type="submission" date="2018-05" db="EMBL/GenBank/DDBJ databases">
        <authorList>
            <person name="Lanie J.A."/>
            <person name="Ng W.-L."/>
            <person name="Kazmierczak K.M."/>
            <person name="Andrzejewski T.M."/>
            <person name="Davidsen T.M."/>
            <person name="Wayne K.J."/>
            <person name="Tettelin H."/>
            <person name="Glass J.I."/>
            <person name="Rusch D."/>
            <person name="Podicherti R."/>
            <person name="Tsui H.-C.T."/>
            <person name="Winkler M.E."/>
        </authorList>
    </citation>
    <scope>NUCLEOTIDE SEQUENCE</scope>
</reference>
<dbReference type="AlphaFoldDB" id="A0A382U037"/>